<dbReference type="EMBL" id="NWUJ01000005">
    <property type="protein sequence ID" value="PFH34942.1"/>
    <property type="molecule type" value="Genomic_DNA"/>
</dbReference>
<feature type="compositionally biased region" description="Basic and acidic residues" evidence="1">
    <location>
        <begin position="442"/>
        <end position="451"/>
    </location>
</feature>
<evidence type="ECO:0000256" key="2">
    <source>
        <dbReference type="SAM" id="Phobius"/>
    </source>
</evidence>
<protein>
    <submittedName>
        <fullName evidence="3">Uncharacterized protein</fullName>
    </submittedName>
</protein>
<gene>
    <name evidence="3" type="ORF">BESB_058290</name>
</gene>
<keyword evidence="2" id="KW-1133">Transmembrane helix</keyword>
<accession>A0A2A9MHR9</accession>
<keyword evidence="4" id="KW-1185">Reference proteome</keyword>
<sequence length="534" mass="56974">MGASLSTERRTQLLSAVTVATAAAAVWWLTSRDGWTAKAGGQSGSCEISEKETEAAMKEICEEFHAVFTELAQVSRSVISAMQDQGFQKPVPREQVEAMLMQQMFRERLNAAESAVLARRRLSKESLERACGAYREKNDTIGLYLDGLKAMYRDAVDGVLPLLPGATLPEGLTEDNILVVLEQIHKAKHARFKEVLGNTDSESLSPASPLTRQLQECNRKAEEEVLAKGEHARLSSKMLLHAVAVFSRRPQFKLKKQLLDEMHTETIMGLMSKRKKTGVAPPKAAADTCIVAALHPKVEETNSEELLLRLQSCADSGAGVVCLVVRGEEGNHEEVQLGVAADTTEAKEIPHSRGGILSLRQLDEFCRAVDDMDHPDISFVYVVHPEARRVETDEIKTAAARAEEDGAAYLFFKGSALHTAAATLQDLVQAVRLEQKIGSAGRPREATKDEEGGGDGSHSAPGDTSGESALPTTQGVSSNSGDAEEALPSVDSPGASCPASEGIHIDGVALDGGATGAGEKKASAGLGSMAPQGS</sequence>
<evidence type="ECO:0000313" key="4">
    <source>
        <dbReference type="Proteomes" id="UP000224006"/>
    </source>
</evidence>
<keyword evidence="2" id="KW-0472">Membrane</keyword>
<dbReference type="AlphaFoldDB" id="A0A2A9MHR9"/>
<name>A0A2A9MHR9_BESBE</name>
<evidence type="ECO:0000313" key="3">
    <source>
        <dbReference type="EMBL" id="PFH34942.1"/>
    </source>
</evidence>
<organism evidence="3 4">
    <name type="scientific">Besnoitia besnoiti</name>
    <name type="common">Apicomplexan protozoan</name>
    <dbReference type="NCBI Taxonomy" id="94643"/>
    <lineage>
        <taxon>Eukaryota</taxon>
        <taxon>Sar</taxon>
        <taxon>Alveolata</taxon>
        <taxon>Apicomplexa</taxon>
        <taxon>Conoidasida</taxon>
        <taxon>Coccidia</taxon>
        <taxon>Eucoccidiorida</taxon>
        <taxon>Eimeriorina</taxon>
        <taxon>Sarcocystidae</taxon>
        <taxon>Besnoitia</taxon>
    </lineage>
</organism>
<reference evidence="3 4" key="1">
    <citation type="submission" date="2017-09" db="EMBL/GenBank/DDBJ databases">
        <title>Genome sequencing of Besnoitia besnoiti strain Bb-Ger1.</title>
        <authorList>
            <person name="Schares G."/>
            <person name="Venepally P."/>
            <person name="Lorenzi H.A."/>
        </authorList>
    </citation>
    <scope>NUCLEOTIDE SEQUENCE [LARGE SCALE GENOMIC DNA]</scope>
    <source>
        <strain evidence="3 4">Bb-Ger1</strain>
    </source>
</reference>
<dbReference type="OrthoDB" id="443257at2759"/>
<dbReference type="VEuPathDB" id="ToxoDB:BESB_058290"/>
<dbReference type="RefSeq" id="XP_029218951.1">
    <property type="nucleotide sequence ID" value="XM_029364243.1"/>
</dbReference>
<keyword evidence="2" id="KW-0812">Transmembrane</keyword>
<dbReference type="KEGG" id="bbes:BESB_058290"/>
<feature type="compositionally biased region" description="Polar residues" evidence="1">
    <location>
        <begin position="465"/>
        <end position="481"/>
    </location>
</feature>
<comment type="caution">
    <text evidence="3">The sequence shown here is derived from an EMBL/GenBank/DDBJ whole genome shotgun (WGS) entry which is preliminary data.</text>
</comment>
<dbReference type="GeneID" id="40310757"/>
<evidence type="ECO:0000256" key="1">
    <source>
        <dbReference type="SAM" id="MobiDB-lite"/>
    </source>
</evidence>
<feature type="region of interest" description="Disordered" evidence="1">
    <location>
        <begin position="438"/>
        <end position="534"/>
    </location>
</feature>
<proteinExistence type="predicted"/>
<dbReference type="Proteomes" id="UP000224006">
    <property type="component" value="Chromosome V"/>
</dbReference>
<feature type="transmembrane region" description="Helical" evidence="2">
    <location>
        <begin position="12"/>
        <end position="30"/>
    </location>
</feature>